<proteinExistence type="predicted"/>
<dbReference type="Proteomes" id="UP000224303">
    <property type="component" value="Unassembled WGS sequence"/>
</dbReference>
<dbReference type="Proteomes" id="UP000469871">
    <property type="component" value="Unassembled WGS sequence"/>
</dbReference>
<gene>
    <name evidence="2" type="ORF">B1P95_03725</name>
    <name evidence="3" type="ORF">CQR37_02830</name>
    <name evidence="4" type="ORF">DKP91_02160</name>
    <name evidence="1" type="ORF">GBM73_10780</name>
</gene>
<dbReference type="EMBL" id="WEFP01000001">
    <property type="protein sequence ID" value="KAB7577772.1"/>
    <property type="molecule type" value="Genomic_DNA"/>
</dbReference>
<reference evidence="3 6" key="2">
    <citation type="submission" date="2017-10" db="EMBL/GenBank/DDBJ databases">
        <title>Draft genomes of the Enterococcus faecium isolated from human feces before and after Helicobacter pylori eradication therapy.</title>
        <authorList>
            <person name="Prianichniikov N.A."/>
            <person name="Glushchenko O.E."/>
            <person name="Malakhova M.V."/>
        </authorList>
    </citation>
    <scope>NUCLEOTIDE SEQUENCE [LARGE SCALE GENOMIC DNA]</scope>
    <source>
        <strain evidence="3 6">Hp_5-7</strain>
    </source>
</reference>
<evidence type="ECO:0000313" key="3">
    <source>
        <dbReference type="EMBL" id="PHL22504.1"/>
    </source>
</evidence>
<dbReference type="Proteomes" id="UP000191171">
    <property type="component" value="Unassembled WGS sequence"/>
</dbReference>
<dbReference type="EMBL" id="QHGU01000006">
    <property type="protein sequence ID" value="PZM56823.1"/>
    <property type="molecule type" value="Genomic_DNA"/>
</dbReference>
<evidence type="ECO:0000313" key="7">
    <source>
        <dbReference type="Proteomes" id="UP000249070"/>
    </source>
</evidence>
<protein>
    <submittedName>
        <fullName evidence="2">Uncharacterized protein</fullName>
    </submittedName>
</protein>
<dbReference type="AlphaFoldDB" id="A0A1M2WKS2"/>
<evidence type="ECO:0000313" key="5">
    <source>
        <dbReference type="Proteomes" id="UP000191171"/>
    </source>
</evidence>
<dbReference type="EMBL" id="MVGJ01000015">
    <property type="protein sequence ID" value="OOL83481.1"/>
    <property type="molecule type" value="Genomic_DNA"/>
</dbReference>
<sequence length="63" mass="7495">MYKQQFHGWSMSIFSNDSRIGESYDRFGDLVIVISFRVGKDVMQFFCKQIFLLFFSIDNCCFT</sequence>
<organism evidence="2 5">
    <name type="scientific">Enterococcus faecium</name>
    <name type="common">Streptococcus faecium</name>
    <dbReference type="NCBI Taxonomy" id="1352"/>
    <lineage>
        <taxon>Bacteria</taxon>
        <taxon>Bacillati</taxon>
        <taxon>Bacillota</taxon>
        <taxon>Bacilli</taxon>
        <taxon>Lactobacillales</taxon>
        <taxon>Enterococcaceae</taxon>
        <taxon>Enterococcus</taxon>
    </lineage>
</organism>
<reference evidence="2 5" key="1">
    <citation type="submission" date="2017-02" db="EMBL/GenBank/DDBJ databases">
        <title>Clonality and virulence of isolates of VRE in Hematopoietic Stem Cell Transplanted (HSCT) patients.</title>
        <authorList>
            <person name="Marchi A.P."/>
            <person name="Martins R.C."/>
            <person name="Marie S.K."/>
            <person name="Levin A.S."/>
            <person name="Costa S.F."/>
        </authorList>
    </citation>
    <scope>NUCLEOTIDE SEQUENCE [LARGE SCALE GENOMIC DNA]</scope>
    <source>
        <strain evidence="2 5">LIM1759</strain>
    </source>
</reference>
<evidence type="ECO:0000313" key="6">
    <source>
        <dbReference type="Proteomes" id="UP000224303"/>
    </source>
</evidence>
<reference evidence="1 8" key="4">
    <citation type="submission" date="2019-10" db="EMBL/GenBank/DDBJ databases">
        <title>Evolutionary dynamics of vancomycin-resistant Enterococcus faecium during gastrointestinal tract colonization and bloodstream infection in immunocompromised pediatric patients.</title>
        <authorList>
            <person name="Chilambi G.S."/>
            <person name="Nordstrom H.R."/>
            <person name="Evans D.R."/>
            <person name="Ferrolino J."/>
            <person name="Hayden R.T."/>
            <person name="Maron G.M."/>
            <person name="Vo A.N."/>
            <person name="Gilmore M.S."/>
            <person name="Wolf J."/>
            <person name="Rosch J.W."/>
            <person name="Van Tyne D."/>
        </authorList>
    </citation>
    <scope>NUCLEOTIDE SEQUENCE [LARGE SCALE GENOMIC DNA]</scope>
    <source>
        <strain evidence="1 8">VRECG27</strain>
    </source>
</reference>
<dbReference type="Proteomes" id="UP000249070">
    <property type="component" value="Unassembled WGS sequence"/>
</dbReference>
<reference evidence="4 7" key="3">
    <citation type="submission" date="2018-05" db="EMBL/GenBank/DDBJ databases">
        <title>Vancomycin-resistant Enterococcus faecium strain from Chelyabinsk, Russia.</title>
        <authorList>
            <person name="Gostev V."/>
            <person name="Goncharov A."/>
            <person name="Kolodzhieva V."/>
            <person name="Suvorov A."/>
            <person name="Sidorenko S."/>
            <person name="Zueva L."/>
        </authorList>
    </citation>
    <scope>NUCLEOTIDE SEQUENCE [LARGE SCALE GENOMIC DNA]</scope>
    <source>
        <strain evidence="4 7">20</strain>
    </source>
</reference>
<evidence type="ECO:0000313" key="2">
    <source>
        <dbReference type="EMBL" id="OOL83481.1"/>
    </source>
</evidence>
<dbReference type="EMBL" id="PCGC01000004">
    <property type="protein sequence ID" value="PHL22504.1"/>
    <property type="molecule type" value="Genomic_DNA"/>
</dbReference>
<evidence type="ECO:0000313" key="1">
    <source>
        <dbReference type="EMBL" id="KAB7577772.1"/>
    </source>
</evidence>
<name>A0A1M2WKS2_ENTFC</name>
<evidence type="ECO:0000313" key="8">
    <source>
        <dbReference type="Proteomes" id="UP000469871"/>
    </source>
</evidence>
<accession>A0A1M2WKS2</accession>
<comment type="caution">
    <text evidence="2">The sequence shown here is derived from an EMBL/GenBank/DDBJ whole genome shotgun (WGS) entry which is preliminary data.</text>
</comment>
<evidence type="ECO:0000313" key="4">
    <source>
        <dbReference type="EMBL" id="PZM56823.1"/>
    </source>
</evidence>